<dbReference type="EC" id="2.3.2.3" evidence="6"/>
<feature type="transmembrane region" description="Helical" evidence="6">
    <location>
        <begin position="54"/>
        <end position="79"/>
    </location>
</feature>
<dbReference type="GO" id="GO:0006629">
    <property type="term" value="P:lipid metabolic process"/>
    <property type="evidence" value="ECO:0007669"/>
    <property type="project" value="UniProtKB-KW"/>
</dbReference>
<organism evidence="8 9">
    <name type="scientific">Candidatus Alloenteromonas pullicola</name>
    <dbReference type="NCBI Taxonomy" id="2840784"/>
    <lineage>
        <taxon>Bacteria</taxon>
        <taxon>Bacillati</taxon>
        <taxon>Bacillota</taxon>
        <taxon>Bacillota incertae sedis</taxon>
        <taxon>Candidatus Alloenteromonas</taxon>
    </lineage>
</organism>
<feature type="transmembrane region" description="Helical" evidence="6">
    <location>
        <begin position="130"/>
        <end position="154"/>
    </location>
</feature>
<dbReference type="Pfam" id="PF03706">
    <property type="entry name" value="LPG_synthase_TM"/>
    <property type="match status" value="1"/>
</dbReference>
<feature type="transmembrane region" description="Helical" evidence="6">
    <location>
        <begin position="247"/>
        <end position="267"/>
    </location>
</feature>
<name>A0A9D1LMQ4_9FIRM</name>
<keyword evidence="2" id="KW-1003">Cell membrane</keyword>
<dbReference type="GO" id="GO:0005886">
    <property type="term" value="C:plasma membrane"/>
    <property type="evidence" value="ECO:0007669"/>
    <property type="project" value="UniProtKB-SubCell"/>
</dbReference>
<evidence type="ECO:0000256" key="3">
    <source>
        <dbReference type="ARBA" id="ARBA00022692"/>
    </source>
</evidence>
<keyword evidence="6" id="KW-0443">Lipid metabolism</keyword>
<gene>
    <name evidence="6" type="primary">mprF</name>
    <name evidence="8" type="ORF">IAC52_00205</name>
</gene>
<evidence type="ECO:0000256" key="1">
    <source>
        <dbReference type="ARBA" id="ARBA00004651"/>
    </source>
</evidence>
<protein>
    <recommendedName>
        <fullName evidence="6">Phosphatidylglycerol lysyltransferase</fullName>
        <ecNumber evidence="6">2.3.2.3</ecNumber>
    </recommendedName>
    <alternativeName>
        <fullName evidence="6">Lysylphosphatidylglycerol synthase</fullName>
    </alternativeName>
</protein>
<feature type="compositionally biased region" description="Basic residues" evidence="7">
    <location>
        <begin position="449"/>
        <end position="462"/>
    </location>
</feature>
<comment type="function">
    <text evidence="6">Catalyzes the transfer of a lysyl group from L-lysyl-tRNA(Lys) to membrane-bound phosphatidylglycerol (PG), which produces lysylphosphatidylglycerol (LPG), a major component of the bacterial membrane with a positive net charge. LPG synthesis contributes to bacterial virulence as it is involved in the resistance mechanism against cationic antimicrobial peptides (CAMP) produces by the host's immune system (defensins, cathelicidins) and by the competing microorganisms.</text>
</comment>
<feature type="transmembrane region" description="Helical" evidence="6">
    <location>
        <begin position="342"/>
        <end position="363"/>
    </location>
</feature>
<dbReference type="EMBL" id="DVMV01000004">
    <property type="protein sequence ID" value="HIU44710.1"/>
    <property type="molecule type" value="Genomic_DNA"/>
</dbReference>
<dbReference type="NCBIfam" id="TIGR00374">
    <property type="entry name" value="flippase-like domain"/>
    <property type="match status" value="1"/>
</dbReference>
<feature type="compositionally biased region" description="Basic and acidic residues" evidence="7">
    <location>
        <begin position="432"/>
        <end position="448"/>
    </location>
</feature>
<feature type="transmembrane region" description="Helical" evidence="6">
    <location>
        <begin position="20"/>
        <end position="42"/>
    </location>
</feature>
<feature type="transmembrane region" description="Helical" evidence="6">
    <location>
        <begin position="174"/>
        <end position="198"/>
    </location>
</feature>
<dbReference type="InterPro" id="IPR022791">
    <property type="entry name" value="L-PG_synthase/AglD"/>
</dbReference>
<reference evidence="8" key="2">
    <citation type="journal article" date="2021" name="PeerJ">
        <title>Extensive microbial diversity within the chicken gut microbiome revealed by metagenomics and culture.</title>
        <authorList>
            <person name="Gilroy R."/>
            <person name="Ravi A."/>
            <person name="Getino M."/>
            <person name="Pursley I."/>
            <person name="Horton D.L."/>
            <person name="Alikhan N.F."/>
            <person name="Baker D."/>
            <person name="Gharbi K."/>
            <person name="Hall N."/>
            <person name="Watson M."/>
            <person name="Adriaenssens E.M."/>
            <person name="Foster-Nyarko E."/>
            <person name="Jarju S."/>
            <person name="Secka A."/>
            <person name="Antonio M."/>
            <person name="Oren A."/>
            <person name="Chaudhuri R.R."/>
            <person name="La Ragione R."/>
            <person name="Hildebrand F."/>
            <person name="Pallen M.J."/>
        </authorList>
    </citation>
    <scope>NUCLEOTIDE SEQUENCE</scope>
    <source>
        <strain evidence="8">ChiGjej1B1-22543</strain>
    </source>
</reference>
<keyword evidence="4 6" id="KW-1133">Transmembrane helix</keyword>
<evidence type="ECO:0000256" key="2">
    <source>
        <dbReference type="ARBA" id="ARBA00022475"/>
    </source>
</evidence>
<comment type="subcellular location">
    <subcellularLocation>
        <location evidence="1 6">Cell membrane</location>
        <topology evidence="1 6">Multi-pass membrane protein</topology>
    </subcellularLocation>
</comment>
<dbReference type="GO" id="GO:0050071">
    <property type="term" value="F:phosphatidylglycerol lysyltransferase activity"/>
    <property type="evidence" value="ECO:0007669"/>
    <property type="project" value="UniProtKB-EC"/>
</dbReference>
<evidence type="ECO:0000256" key="5">
    <source>
        <dbReference type="ARBA" id="ARBA00023136"/>
    </source>
</evidence>
<proteinExistence type="inferred from homology"/>
<evidence type="ECO:0000313" key="8">
    <source>
        <dbReference type="EMBL" id="HIU44710.1"/>
    </source>
</evidence>
<evidence type="ECO:0000256" key="7">
    <source>
        <dbReference type="SAM" id="MobiDB-lite"/>
    </source>
</evidence>
<dbReference type="PANTHER" id="PTHR37693">
    <property type="entry name" value="PHOSPHATIDYLGLYCEROL LYSYLTRANSFERASE"/>
    <property type="match status" value="1"/>
</dbReference>
<dbReference type="PANTHER" id="PTHR37693:SF1">
    <property type="entry name" value="INTEGRAL MEMBRANE PROTEIN"/>
    <property type="match status" value="1"/>
</dbReference>
<keyword evidence="5 6" id="KW-0472">Membrane</keyword>
<sequence>MDEEFTSPRPKKRNGNLKYVIYLLIVLLATGLSLFFALYGNFNEVVDTILSSKWQYLLLIMGIVLLSYCVDALIILVFCRLYTKKYRFHQGLACSLVGQFYSNVTPGSSGGQVMQVYTLKSQGVPVSNGASIFVMWFIIYQFVLIVFDLVAFFVEMNTILSIPDIPFNIFGWQFSIPIWPIVILGFLLNISVIFLLIVMSFSHRFHNFIIHYVIGFLAKIRIVKNPDKARESIRVQVENFKIELRRLMSNIPVLILQIVFFSSMIVLRSSVPYFAGMAVQAFTDFNFGVLMDGVFRSAFHQMVTGIIPLPGSAGVSEFFYNAIFNGYFSATPNSVILNSTQIIWRAATFHIMFLISGLVAAFYRSRPKEPIHYANRQTFVDLQLATFDERKKSSDTLYETRQLSRRALQKKITSALRGRKGDGEIYLPLDEDLPKGKDEPEAKKEPAIKPKKPAKPKRKNRGRKEESDDWEYWSI</sequence>
<comment type="catalytic activity">
    <reaction evidence="6">
        <text>L-lysyl-tRNA(Lys) + a 1,2-diacyl-sn-glycero-3-phospho-(1'-sn-glycerol) = a 1,2-diacyl-sn-glycero-3-phospho-1'-(3'-O-L-lysyl)-sn-glycerol + tRNA(Lys)</text>
        <dbReference type="Rhea" id="RHEA:10668"/>
        <dbReference type="Rhea" id="RHEA-COMP:9696"/>
        <dbReference type="Rhea" id="RHEA-COMP:9697"/>
        <dbReference type="ChEBI" id="CHEBI:64716"/>
        <dbReference type="ChEBI" id="CHEBI:75792"/>
        <dbReference type="ChEBI" id="CHEBI:78442"/>
        <dbReference type="ChEBI" id="CHEBI:78529"/>
        <dbReference type="EC" id="2.3.2.3"/>
    </reaction>
</comment>
<accession>A0A9D1LMQ4</accession>
<keyword evidence="6" id="KW-0808">Transferase</keyword>
<dbReference type="AlphaFoldDB" id="A0A9D1LMQ4"/>
<dbReference type="GO" id="GO:0046677">
    <property type="term" value="P:response to antibiotic"/>
    <property type="evidence" value="ECO:0007669"/>
    <property type="project" value="UniProtKB-KW"/>
</dbReference>
<comment type="caution">
    <text evidence="8">The sequence shown here is derived from an EMBL/GenBank/DDBJ whole genome shotgun (WGS) entry which is preliminary data.</text>
</comment>
<reference evidence="8" key="1">
    <citation type="submission" date="2020-10" db="EMBL/GenBank/DDBJ databases">
        <authorList>
            <person name="Gilroy R."/>
        </authorList>
    </citation>
    <scope>NUCLEOTIDE SEQUENCE</scope>
    <source>
        <strain evidence="8">ChiGjej1B1-22543</strain>
    </source>
</reference>
<feature type="region of interest" description="Disordered" evidence="7">
    <location>
        <begin position="424"/>
        <end position="475"/>
    </location>
</feature>
<evidence type="ECO:0000256" key="6">
    <source>
        <dbReference type="RuleBase" id="RU363042"/>
    </source>
</evidence>
<evidence type="ECO:0000313" key="9">
    <source>
        <dbReference type="Proteomes" id="UP000824070"/>
    </source>
</evidence>
<comment type="similarity">
    <text evidence="6">Belongs to the LPG synthase family.</text>
</comment>
<evidence type="ECO:0000256" key="4">
    <source>
        <dbReference type="ARBA" id="ARBA00022989"/>
    </source>
</evidence>
<keyword evidence="6" id="KW-0046">Antibiotic resistance</keyword>
<dbReference type="Proteomes" id="UP000824070">
    <property type="component" value="Unassembled WGS sequence"/>
</dbReference>
<keyword evidence="3 6" id="KW-0812">Transmembrane</keyword>